<evidence type="ECO:0000256" key="19">
    <source>
        <dbReference type="SAM" id="SignalP"/>
    </source>
</evidence>
<dbReference type="InterPro" id="IPR001881">
    <property type="entry name" value="EGF-like_Ca-bd_dom"/>
</dbReference>
<feature type="signal peptide" evidence="19">
    <location>
        <begin position="1"/>
        <end position="36"/>
    </location>
</feature>
<dbReference type="PROSITE" id="PS50026">
    <property type="entry name" value="EGF_3"/>
    <property type="match status" value="2"/>
</dbReference>
<evidence type="ECO:0000256" key="16">
    <source>
        <dbReference type="PROSITE-ProRule" id="PRU10141"/>
    </source>
</evidence>
<dbReference type="GO" id="GO:0005509">
    <property type="term" value="F:calcium ion binding"/>
    <property type="evidence" value="ECO:0007669"/>
    <property type="project" value="InterPro"/>
</dbReference>
<dbReference type="PANTHER" id="PTHR27005:SF286">
    <property type="entry name" value="PROTEIN KINASE DOMAIN-CONTAINING PROTEIN"/>
    <property type="match status" value="1"/>
</dbReference>
<dbReference type="SMART" id="SM00220">
    <property type="entry name" value="S_TKc"/>
    <property type="match status" value="1"/>
</dbReference>
<evidence type="ECO:0000259" key="21">
    <source>
        <dbReference type="PROSITE" id="PS50026"/>
    </source>
</evidence>
<name>A0A921QW57_SORBI</name>
<protein>
    <recommendedName>
        <fullName evidence="24">Protein kinase domain-containing protein</fullName>
    </recommendedName>
</protein>
<keyword evidence="13" id="KW-1015">Disulfide bond</keyword>
<keyword evidence="7" id="KW-0677">Repeat</keyword>
<accession>A0A921QW57</accession>
<evidence type="ECO:0000256" key="15">
    <source>
        <dbReference type="PROSITE-ProRule" id="PRU00076"/>
    </source>
</evidence>
<dbReference type="GO" id="GO:0004674">
    <property type="term" value="F:protein serine/threonine kinase activity"/>
    <property type="evidence" value="ECO:0007669"/>
    <property type="project" value="UniProtKB-KW"/>
</dbReference>
<dbReference type="Gene3D" id="1.10.510.10">
    <property type="entry name" value="Transferase(Phosphotransferase) domain 1"/>
    <property type="match status" value="1"/>
</dbReference>
<feature type="compositionally biased region" description="Basic and acidic residues" evidence="17">
    <location>
        <begin position="1123"/>
        <end position="1137"/>
    </location>
</feature>
<dbReference type="PROSITE" id="PS50011">
    <property type="entry name" value="PROTEIN_KINASE_DOM"/>
    <property type="match status" value="1"/>
</dbReference>
<evidence type="ECO:0000313" key="23">
    <source>
        <dbReference type="Proteomes" id="UP000807115"/>
    </source>
</evidence>
<dbReference type="InterPro" id="IPR045274">
    <property type="entry name" value="WAK-like"/>
</dbReference>
<evidence type="ECO:0000256" key="5">
    <source>
        <dbReference type="ARBA" id="ARBA00022692"/>
    </source>
</evidence>
<keyword evidence="8 16" id="KW-0547">Nucleotide-binding</keyword>
<organism evidence="22 23">
    <name type="scientific">Sorghum bicolor</name>
    <name type="common">Sorghum</name>
    <name type="synonym">Sorghum vulgare</name>
    <dbReference type="NCBI Taxonomy" id="4558"/>
    <lineage>
        <taxon>Eukaryota</taxon>
        <taxon>Viridiplantae</taxon>
        <taxon>Streptophyta</taxon>
        <taxon>Embryophyta</taxon>
        <taxon>Tracheophyta</taxon>
        <taxon>Spermatophyta</taxon>
        <taxon>Magnoliopsida</taxon>
        <taxon>Liliopsida</taxon>
        <taxon>Poales</taxon>
        <taxon>Poaceae</taxon>
        <taxon>PACMAD clade</taxon>
        <taxon>Panicoideae</taxon>
        <taxon>Andropogonodae</taxon>
        <taxon>Andropogoneae</taxon>
        <taxon>Sorghinae</taxon>
        <taxon>Sorghum</taxon>
    </lineage>
</organism>
<evidence type="ECO:0000256" key="11">
    <source>
        <dbReference type="ARBA" id="ARBA00022989"/>
    </source>
</evidence>
<feature type="domain" description="EGF-like" evidence="21">
    <location>
        <begin position="690"/>
        <end position="728"/>
    </location>
</feature>
<dbReference type="InterPro" id="IPR049883">
    <property type="entry name" value="NOTCH1_EGF-like"/>
</dbReference>
<dbReference type="Gene3D" id="2.10.25.10">
    <property type="entry name" value="Laminin"/>
    <property type="match status" value="2"/>
</dbReference>
<dbReference type="SMART" id="SM00179">
    <property type="entry name" value="EGF_CA"/>
    <property type="match status" value="3"/>
</dbReference>
<dbReference type="Proteomes" id="UP000807115">
    <property type="component" value="Chromosome 5"/>
</dbReference>
<evidence type="ECO:0000256" key="7">
    <source>
        <dbReference type="ARBA" id="ARBA00022737"/>
    </source>
</evidence>
<reference evidence="22" key="1">
    <citation type="journal article" date="2019" name="BMC Genomics">
        <title>A new reference genome for Sorghum bicolor reveals high levels of sequence similarity between sweet and grain genotypes: implications for the genetics of sugar metabolism.</title>
        <authorList>
            <person name="Cooper E.A."/>
            <person name="Brenton Z.W."/>
            <person name="Flinn B.S."/>
            <person name="Jenkins J."/>
            <person name="Shu S."/>
            <person name="Flowers D."/>
            <person name="Luo F."/>
            <person name="Wang Y."/>
            <person name="Xia P."/>
            <person name="Barry K."/>
            <person name="Daum C."/>
            <person name="Lipzen A."/>
            <person name="Yoshinaga Y."/>
            <person name="Schmutz J."/>
            <person name="Saski C."/>
            <person name="Vermerris W."/>
            <person name="Kresovich S."/>
        </authorList>
    </citation>
    <scope>NUCLEOTIDE SEQUENCE</scope>
</reference>
<dbReference type="PROSITE" id="PS00010">
    <property type="entry name" value="ASX_HYDROXYL"/>
    <property type="match status" value="2"/>
</dbReference>
<dbReference type="AlphaFoldDB" id="A0A921QW57"/>
<dbReference type="InterPro" id="IPR017441">
    <property type="entry name" value="Protein_kinase_ATP_BS"/>
</dbReference>
<evidence type="ECO:0000256" key="8">
    <source>
        <dbReference type="ARBA" id="ARBA00022741"/>
    </source>
</evidence>
<evidence type="ECO:0008006" key="24">
    <source>
        <dbReference type="Google" id="ProtNLM"/>
    </source>
</evidence>
<dbReference type="SUPFAM" id="SSF57184">
    <property type="entry name" value="Growth factor receptor domain"/>
    <property type="match status" value="1"/>
</dbReference>
<feature type="region of interest" description="Disordered" evidence="17">
    <location>
        <begin position="1121"/>
        <end position="1149"/>
    </location>
</feature>
<feature type="domain" description="Protein kinase" evidence="20">
    <location>
        <begin position="819"/>
        <end position="1088"/>
    </location>
</feature>
<evidence type="ECO:0000256" key="14">
    <source>
        <dbReference type="ARBA" id="ARBA00023180"/>
    </source>
</evidence>
<dbReference type="FunFam" id="1.10.510.10:FF:000084">
    <property type="entry name" value="Wall-associated receptor kinase 2"/>
    <property type="match status" value="1"/>
</dbReference>
<dbReference type="PROSITE" id="PS00107">
    <property type="entry name" value="PROTEIN_KINASE_ATP"/>
    <property type="match status" value="1"/>
</dbReference>
<evidence type="ECO:0000256" key="18">
    <source>
        <dbReference type="SAM" id="Phobius"/>
    </source>
</evidence>
<comment type="caution">
    <text evidence="22">The sequence shown here is derived from an EMBL/GenBank/DDBJ whole genome shotgun (WGS) entry which is preliminary data.</text>
</comment>
<dbReference type="InterPro" id="IPR001245">
    <property type="entry name" value="Ser-Thr/Tyr_kinase_cat_dom"/>
</dbReference>
<dbReference type="GO" id="GO:0016020">
    <property type="term" value="C:membrane"/>
    <property type="evidence" value="ECO:0007669"/>
    <property type="project" value="UniProtKB-SubCell"/>
</dbReference>
<dbReference type="InterPro" id="IPR011009">
    <property type="entry name" value="Kinase-like_dom_sf"/>
</dbReference>
<evidence type="ECO:0000256" key="10">
    <source>
        <dbReference type="ARBA" id="ARBA00022840"/>
    </source>
</evidence>
<dbReference type="Pfam" id="PF13947">
    <property type="entry name" value="GUB_WAK_bind"/>
    <property type="match status" value="2"/>
</dbReference>
<keyword evidence="5 18" id="KW-0812">Transmembrane</keyword>
<dbReference type="SUPFAM" id="SSF57196">
    <property type="entry name" value="EGF/Laminin"/>
    <property type="match status" value="1"/>
</dbReference>
<dbReference type="PROSITE" id="PS00108">
    <property type="entry name" value="PROTEIN_KINASE_ST"/>
    <property type="match status" value="1"/>
</dbReference>
<dbReference type="GO" id="GO:0005524">
    <property type="term" value="F:ATP binding"/>
    <property type="evidence" value="ECO:0007669"/>
    <property type="project" value="UniProtKB-UniRule"/>
</dbReference>
<dbReference type="InterPro" id="IPR009030">
    <property type="entry name" value="Growth_fac_rcpt_cys_sf"/>
</dbReference>
<evidence type="ECO:0000256" key="4">
    <source>
        <dbReference type="ARBA" id="ARBA00022679"/>
    </source>
</evidence>
<dbReference type="GO" id="GO:0030247">
    <property type="term" value="F:polysaccharide binding"/>
    <property type="evidence" value="ECO:0007669"/>
    <property type="project" value="InterPro"/>
</dbReference>
<sequence length="1149" mass="124886">MAPASAPAQLPAAAAVALMAMALLLLLLLSATAAAALPPARAPAIGLPGCNTTCGNVSVPYPFGFGPPRCYWPGLNLTCNTSDSHHPPRLLLGDGSLRVTEISLSNQTVRVMRTGSIINTTGADFAARSWSVTFGRAFTEHGYLLSSGNELVVSGCNVTAMLSADIADDGEEETTEIVSACASFCASNSGGAHEMAGSMTDKYCTGTSGCCLAPLPSSGVPKGVEARWLYSATANNKSAPVPAVTVFVAEQGWVDMEKRADGVGEVPLLLDFGVKQNLPKVQPNSNDGCTQYVQRMVCKSEHSTCNAGDQGYTCDCESGYNGNPYIAGGCQDIDECKFPSTEKVCFGVCINTIGSYDCQCPQGTYGNPEVEGGCVYYDFDDTDAVSSSSNCITRCGDVSVPYPFGFGHPDCYWPGLNLTCDRSHSPPRLLLDGNGTLQVVHFSLLDSTVRVVHHHCSAANFDNTTLVYDGHNLIILKDGSPVGLIADVRLPDIGDPYVLSTRNELIVLSGWDVRATLHGDYKNGSSSSNNTDIIISRAACISGGTQQTQRGFCSGHDGCCHAPISAGSTPKNVKFEVLNENTTSRHIGDYDWPLNYALVFISNVGTDEWHKIFNMSGSTSHMSYPILLQWAVKQDLPVPADDNSGKCPADVVRRLCKSEHSDCRQENGGYTCHCSKGYDGNPYVADGCKDIDECNNLALRKTCFDLGGSCFNYPGGYECQCPTGMHGNVYLPGGCIIVKKSATRLIIGLSAASGPALLLVLGIWFLLRKLKQRRIKLLKQKYFKQNRGQLLQQLLSQKADIAERMIIPLDELAKATNNFDKTRVIGGGGHGIVYKGILSDLHVVAIKKSKITLQKEIDEFINEVAILSQINHKNVVKLLGCCLETEVPLLVYEFIPNGTLDQHLHIEEPKRSLSWSSRLRIATEIATSLAYLHSSVSIPIIHRDIKSSNILLDDTMTSKISDFGASRYIPINKTELTTRIQGTFGYLDLECFQTGRLTEKSDVYSFGVILVELLTRKKPTCSHLSNEYGGLVPHFLNLLASRNLTHIIDPQVLEEGGTEVQEVAMLAASCIKLRGEERPTMRQVEVTLEGLQQRSNKMYKKDDMVTKEFENVGIGANYSSWTKEGHKSEESSRRYSMEQEMVMSARYPR</sequence>
<dbReference type="SUPFAM" id="SSF56112">
    <property type="entry name" value="Protein kinase-like (PK-like)"/>
    <property type="match status" value="1"/>
</dbReference>
<dbReference type="PANTHER" id="PTHR27005">
    <property type="entry name" value="WALL-ASSOCIATED RECEPTOR KINASE-LIKE 21"/>
    <property type="match status" value="1"/>
</dbReference>
<evidence type="ECO:0000256" key="9">
    <source>
        <dbReference type="ARBA" id="ARBA00022777"/>
    </source>
</evidence>
<evidence type="ECO:0000256" key="17">
    <source>
        <dbReference type="SAM" id="MobiDB-lite"/>
    </source>
</evidence>
<keyword evidence="9" id="KW-0418">Kinase</keyword>
<feature type="binding site" evidence="16">
    <location>
        <position position="848"/>
    </location>
    <ligand>
        <name>ATP</name>
        <dbReference type="ChEBI" id="CHEBI:30616"/>
    </ligand>
</feature>
<evidence type="ECO:0000256" key="3">
    <source>
        <dbReference type="ARBA" id="ARBA00022536"/>
    </source>
</evidence>
<evidence type="ECO:0000259" key="20">
    <source>
        <dbReference type="PROSITE" id="PS50011"/>
    </source>
</evidence>
<dbReference type="FunFam" id="3.30.200.20:FF:000043">
    <property type="entry name" value="Wall-associated receptor kinase 2"/>
    <property type="match status" value="1"/>
</dbReference>
<keyword evidence="2" id="KW-0723">Serine/threonine-protein kinase</keyword>
<feature type="chain" id="PRO_5037220002" description="Protein kinase domain-containing protein" evidence="19">
    <location>
        <begin position="37"/>
        <end position="1149"/>
    </location>
</feature>
<dbReference type="GO" id="GO:0007166">
    <property type="term" value="P:cell surface receptor signaling pathway"/>
    <property type="evidence" value="ECO:0007669"/>
    <property type="project" value="InterPro"/>
</dbReference>
<evidence type="ECO:0000256" key="6">
    <source>
        <dbReference type="ARBA" id="ARBA00022729"/>
    </source>
</evidence>
<dbReference type="EMBL" id="CM027684">
    <property type="protein sequence ID" value="KAG0529112.1"/>
    <property type="molecule type" value="Genomic_DNA"/>
</dbReference>
<evidence type="ECO:0000256" key="12">
    <source>
        <dbReference type="ARBA" id="ARBA00023136"/>
    </source>
</evidence>
<comment type="caution">
    <text evidence="15">Lacks conserved residue(s) required for the propagation of feature annotation.</text>
</comment>
<evidence type="ECO:0000256" key="1">
    <source>
        <dbReference type="ARBA" id="ARBA00004479"/>
    </source>
</evidence>
<dbReference type="InterPro" id="IPR008271">
    <property type="entry name" value="Ser/Thr_kinase_AS"/>
</dbReference>
<evidence type="ECO:0000313" key="22">
    <source>
        <dbReference type="EMBL" id="KAG0529112.1"/>
    </source>
</evidence>
<keyword evidence="10 16" id="KW-0067">ATP-binding</keyword>
<evidence type="ECO:0000256" key="13">
    <source>
        <dbReference type="ARBA" id="ARBA00023157"/>
    </source>
</evidence>
<dbReference type="CDD" id="cd00054">
    <property type="entry name" value="EGF_CA"/>
    <property type="match status" value="2"/>
</dbReference>
<keyword evidence="6 19" id="KW-0732">Signal</keyword>
<dbReference type="InterPro" id="IPR025287">
    <property type="entry name" value="WAK_GUB"/>
</dbReference>
<keyword evidence="3 15" id="KW-0245">EGF-like domain</keyword>
<keyword evidence="4" id="KW-0808">Transferase</keyword>
<keyword evidence="12 18" id="KW-0472">Membrane</keyword>
<keyword evidence="14" id="KW-0325">Glycoprotein</keyword>
<dbReference type="InterPro" id="IPR000742">
    <property type="entry name" value="EGF"/>
</dbReference>
<evidence type="ECO:0000256" key="2">
    <source>
        <dbReference type="ARBA" id="ARBA00022527"/>
    </source>
</evidence>
<dbReference type="Gene3D" id="3.30.200.20">
    <property type="entry name" value="Phosphorylase Kinase, domain 1"/>
    <property type="match status" value="1"/>
</dbReference>
<dbReference type="InterPro" id="IPR018097">
    <property type="entry name" value="EGF_Ca-bd_CS"/>
</dbReference>
<reference evidence="22" key="2">
    <citation type="submission" date="2020-10" db="EMBL/GenBank/DDBJ databases">
        <authorList>
            <person name="Cooper E.A."/>
            <person name="Brenton Z.W."/>
            <person name="Flinn B.S."/>
            <person name="Jenkins J."/>
            <person name="Shu S."/>
            <person name="Flowers D."/>
            <person name="Luo F."/>
            <person name="Wang Y."/>
            <person name="Xia P."/>
            <person name="Barry K."/>
            <person name="Daum C."/>
            <person name="Lipzen A."/>
            <person name="Yoshinaga Y."/>
            <person name="Schmutz J."/>
            <person name="Saski C."/>
            <person name="Vermerris W."/>
            <person name="Kresovich S."/>
        </authorList>
    </citation>
    <scope>NUCLEOTIDE SEQUENCE</scope>
</reference>
<gene>
    <name evidence="22" type="ORF">BDA96_05G070500</name>
</gene>
<comment type="subcellular location">
    <subcellularLocation>
        <location evidence="1">Membrane</location>
        <topology evidence="1">Single-pass type I membrane protein</topology>
    </subcellularLocation>
</comment>
<keyword evidence="11 18" id="KW-1133">Transmembrane helix</keyword>
<feature type="domain" description="EGF-like" evidence="21">
    <location>
        <begin position="332"/>
        <end position="369"/>
    </location>
</feature>
<dbReference type="InterPro" id="IPR000719">
    <property type="entry name" value="Prot_kinase_dom"/>
</dbReference>
<feature type="transmembrane region" description="Helical" evidence="18">
    <location>
        <begin position="745"/>
        <end position="767"/>
    </location>
</feature>
<dbReference type="Pfam" id="PF07714">
    <property type="entry name" value="PK_Tyr_Ser-Thr"/>
    <property type="match status" value="1"/>
</dbReference>
<proteinExistence type="predicted"/>
<dbReference type="InterPro" id="IPR000152">
    <property type="entry name" value="EGF-type_Asp/Asn_hydroxyl_site"/>
</dbReference>
<dbReference type="SMART" id="SM00181">
    <property type="entry name" value="EGF"/>
    <property type="match status" value="4"/>
</dbReference>
<dbReference type="Pfam" id="PF07645">
    <property type="entry name" value="EGF_CA"/>
    <property type="match status" value="2"/>
</dbReference>
<dbReference type="PROSITE" id="PS01187">
    <property type="entry name" value="EGF_CA"/>
    <property type="match status" value="2"/>
</dbReference>